<dbReference type="InterPro" id="IPR019853">
    <property type="entry name" value="GldB-like"/>
</dbReference>
<evidence type="ECO:0000313" key="2">
    <source>
        <dbReference type="Proteomes" id="UP001152599"/>
    </source>
</evidence>
<organism evidence="1 2">
    <name type="scientific">Profundicola chukchiensis</name>
    <dbReference type="NCBI Taxonomy" id="2961959"/>
    <lineage>
        <taxon>Bacteria</taxon>
        <taxon>Pseudomonadati</taxon>
        <taxon>Bacteroidota</taxon>
        <taxon>Flavobacteriia</taxon>
        <taxon>Flavobacteriales</taxon>
        <taxon>Weeksellaceae</taxon>
        <taxon>Profundicola</taxon>
    </lineage>
</organism>
<dbReference type="EMBL" id="JANCMU010000001">
    <property type="protein sequence ID" value="MDG4944845.1"/>
    <property type="molecule type" value="Genomic_DNA"/>
</dbReference>
<reference evidence="1" key="1">
    <citation type="submission" date="2022-07" db="EMBL/GenBank/DDBJ databases">
        <title>Description and genome-wide analysis of Profundicola chukchiensis gen. nov., sp. nov., marine bacteria isolated from bottom sediments of the Chukchi Sea.</title>
        <authorList>
            <person name="Romanenko L."/>
            <person name="Otstavnykh N."/>
            <person name="Kurilenko V."/>
            <person name="Eremeev V."/>
            <person name="Velansky P."/>
            <person name="Mikhailov V."/>
            <person name="Isaeva M."/>
        </authorList>
    </citation>
    <scope>NUCLEOTIDE SEQUENCE</scope>
    <source>
        <strain evidence="1">KMM 9713</strain>
    </source>
</reference>
<dbReference type="PROSITE" id="PS51257">
    <property type="entry name" value="PROKAR_LIPOPROTEIN"/>
    <property type="match status" value="1"/>
</dbReference>
<evidence type="ECO:0008006" key="3">
    <source>
        <dbReference type="Google" id="ProtNLM"/>
    </source>
</evidence>
<dbReference type="Pfam" id="PF25594">
    <property type="entry name" value="GldB_lipo"/>
    <property type="match status" value="1"/>
</dbReference>
<keyword evidence="2" id="KW-1185">Reference proteome</keyword>
<gene>
    <name evidence="1" type="ORF">NMK71_00310</name>
</gene>
<evidence type="ECO:0000313" key="1">
    <source>
        <dbReference type="EMBL" id="MDG4944845.1"/>
    </source>
</evidence>
<dbReference type="AlphaFoldDB" id="A0A9X4MWF8"/>
<protein>
    <recommendedName>
        <fullName evidence="3">Gliding motility-associated lipoprotein GldB</fullName>
    </recommendedName>
</protein>
<dbReference type="Proteomes" id="UP001152599">
    <property type="component" value="Unassembled WGS sequence"/>
</dbReference>
<dbReference type="RefSeq" id="WP_304419598.1">
    <property type="nucleotide sequence ID" value="NZ_JANCMU010000001.1"/>
</dbReference>
<accession>A0A9X4MWF8</accession>
<sequence length="327" mass="38249">MNVFKVLSLLSVFLLLSCGDKDSYRWEIETTPEIEDINLVDISSTYYDASVSNEDLKAKFPDFFEAATDSLLNTRRQDSLSNALHQDVLKTYNNPQAIKDSLADIFKRLKYFYPNFEVPNVYTFTGELPYEYPVAYFPQSKDMVIGLDWFLGEDNSSYETMRIQDYFRVQMNPNNFKPKVVESMARQMVPYDIRKRNFIEKMIYEGKVLIIQDALLPNTSDAAKIGYTEEEIAWSYDNEAQVYLYFTEEQIFFNDDKKLNERFLDPAPFSKFFSDNDTKSPGKIGAWMGWQICRAYLDKNKDVDLQTFLTDQDLLKIFKESGYKPVN</sequence>
<name>A0A9X4MWF8_9FLAO</name>
<proteinExistence type="predicted"/>
<comment type="caution">
    <text evidence="1">The sequence shown here is derived from an EMBL/GenBank/DDBJ whole genome shotgun (WGS) entry which is preliminary data.</text>
</comment>